<dbReference type="EMBL" id="UKAW01000003">
    <property type="protein sequence ID" value="SXG12910.1"/>
    <property type="molecule type" value="Genomic_DNA"/>
</dbReference>
<reference evidence="8 9" key="1">
    <citation type="submission" date="2018-08" db="EMBL/GenBank/DDBJ databases">
        <authorList>
            <consortium name="Pathogen Informatics"/>
        </authorList>
    </citation>
    <scope>NUCLEOTIDE SEQUENCE [LARGE SCALE GENOMIC DNA]</scope>
    <source>
        <strain evidence="8 9">EuSCAPE_AT002</strain>
    </source>
</reference>
<dbReference type="GO" id="GO:0005886">
    <property type="term" value="C:plasma membrane"/>
    <property type="evidence" value="ECO:0007669"/>
    <property type="project" value="UniProtKB-SubCell"/>
</dbReference>
<keyword evidence="6 7" id="KW-0472">Membrane</keyword>
<evidence type="ECO:0000256" key="1">
    <source>
        <dbReference type="ARBA" id="ARBA00004651"/>
    </source>
</evidence>
<dbReference type="PANTHER" id="PTHR33567">
    <property type="entry name" value="CHROMATE ION TRANSPORTER (EUROFUNG)"/>
    <property type="match status" value="1"/>
</dbReference>
<keyword evidence="4 7" id="KW-0812">Transmembrane</keyword>
<feature type="transmembrane region" description="Helical" evidence="7">
    <location>
        <begin position="80"/>
        <end position="98"/>
    </location>
</feature>
<sequence length="229" mass="24521">MAGRKWRGRASGKQCQEYIPQVSAWVPALTICSALGLATLPLAVTNPGWTVSPLALSTNAIGDALCSTCWWPHSIRANSTSAGILLWLVPMAALALMLGWAHPLAQMSGFFTKAALMTFGGAYAVLPYVYQGAVTHYGWLTAGQMMDVLALGESTPGPLIMMVTFVGFVGGYTKAVLGVDEVLLGGIAAACLVTWFTFCPRLSLFTPAGRLLKPPIIKWDLPRRWPPPQ</sequence>
<accession>A0A8B4SBP9</accession>
<dbReference type="InterPro" id="IPR003370">
    <property type="entry name" value="Chromate_transpt"/>
</dbReference>
<protein>
    <submittedName>
        <fullName evidence="8">Chromate transporter, CHR family</fullName>
    </submittedName>
</protein>
<dbReference type="AlphaFoldDB" id="A0A8B4SBP9"/>
<comment type="subcellular location">
    <subcellularLocation>
        <location evidence="1">Cell membrane</location>
        <topology evidence="1">Multi-pass membrane protein</topology>
    </subcellularLocation>
</comment>
<evidence type="ECO:0000256" key="3">
    <source>
        <dbReference type="ARBA" id="ARBA00022475"/>
    </source>
</evidence>
<feature type="transmembrane region" description="Helical" evidence="7">
    <location>
        <begin position="183"/>
        <end position="204"/>
    </location>
</feature>
<name>A0A8B4SBP9_KLEPN</name>
<evidence type="ECO:0000256" key="2">
    <source>
        <dbReference type="ARBA" id="ARBA00005262"/>
    </source>
</evidence>
<dbReference type="Proteomes" id="UP000257587">
    <property type="component" value="Unassembled WGS sequence"/>
</dbReference>
<evidence type="ECO:0000256" key="4">
    <source>
        <dbReference type="ARBA" id="ARBA00022692"/>
    </source>
</evidence>
<feature type="transmembrane region" description="Helical" evidence="7">
    <location>
        <begin position="110"/>
        <end position="130"/>
    </location>
</feature>
<dbReference type="PANTHER" id="PTHR33567:SF3">
    <property type="entry name" value="CHROMATE ION TRANSPORTER (EUROFUNG)"/>
    <property type="match status" value="1"/>
</dbReference>
<organism evidence="8 9">
    <name type="scientific">Klebsiella pneumoniae</name>
    <dbReference type="NCBI Taxonomy" id="573"/>
    <lineage>
        <taxon>Bacteria</taxon>
        <taxon>Pseudomonadati</taxon>
        <taxon>Pseudomonadota</taxon>
        <taxon>Gammaproteobacteria</taxon>
        <taxon>Enterobacterales</taxon>
        <taxon>Enterobacteriaceae</taxon>
        <taxon>Klebsiella/Raoultella group</taxon>
        <taxon>Klebsiella</taxon>
        <taxon>Klebsiella pneumoniae complex</taxon>
    </lineage>
</organism>
<evidence type="ECO:0000256" key="5">
    <source>
        <dbReference type="ARBA" id="ARBA00022989"/>
    </source>
</evidence>
<evidence type="ECO:0000313" key="9">
    <source>
        <dbReference type="Proteomes" id="UP000257587"/>
    </source>
</evidence>
<feature type="transmembrane region" description="Helical" evidence="7">
    <location>
        <begin position="21"/>
        <end position="44"/>
    </location>
</feature>
<comment type="similarity">
    <text evidence="2">Belongs to the chromate ion transporter (CHR) (TC 2.A.51) family.</text>
</comment>
<evidence type="ECO:0000256" key="7">
    <source>
        <dbReference type="SAM" id="Phobius"/>
    </source>
</evidence>
<comment type="caution">
    <text evidence="8">The sequence shown here is derived from an EMBL/GenBank/DDBJ whole genome shotgun (WGS) entry which is preliminary data.</text>
</comment>
<evidence type="ECO:0000313" key="8">
    <source>
        <dbReference type="EMBL" id="SXG12910.1"/>
    </source>
</evidence>
<feature type="transmembrane region" description="Helical" evidence="7">
    <location>
        <begin position="159"/>
        <end position="177"/>
    </location>
</feature>
<dbReference type="GO" id="GO:0015109">
    <property type="term" value="F:chromate transmembrane transporter activity"/>
    <property type="evidence" value="ECO:0007669"/>
    <property type="project" value="InterPro"/>
</dbReference>
<proteinExistence type="inferred from homology"/>
<keyword evidence="5 7" id="KW-1133">Transmembrane helix</keyword>
<evidence type="ECO:0000256" key="6">
    <source>
        <dbReference type="ARBA" id="ARBA00023136"/>
    </source>
</evidence>
<gene>
    <name evidence="8" type="ORF">SAMEA3499874_01386</name>
</gene>
<keyword evidence="3" id="KW-1003">Cell membrane</keyword>
<dbReference type="Pfam" id="PF02417">
    <property type="entry name" value="Chromate_transp"/>
    <property type="match status" value="1"/>
</dbReference>